<dbReference type="InterPro" id="IPR009056">
    <property type="entry name" value="Cyt_c-like_dom"/>
</dbReference>
<evidence type="ECO:0000256" key="4">
    <source>
        <dbReference type="ARBA" id="ARBA00022723"/>
    </source>
</evidence>
<keyword evidence="5" id="KW-0732">Signal</keyword>
<dbReference type="InterPro" id="IPR036909">
    <property type="entry name" value="Cyt_c-like_dom_sf"/>
</dbReference>
<feature type="binding site" description="covalent" evidence="9">
    <location>
        <position position="203"/>
    </location>
    <ligand>
        <name>heme c</name>
        <dbReference type="ChEBI" id="CHEBI:61717"/>
        <label>2</label>
    </ligand>
</feature>
<feature type="binding site" description="covalent" evidence="9">
    <location>
        <position position="206"/>
    </location>
    <ligand>
        <name>heme c</name>
        <dbReference type="ChEBI" id="CHEBI:61717"/>
        <label>2</label>
    </ligand>
</feature>
<dbReference type="OrthoDB" id="9809720at2"/>
<evidence type="ECO:0000256" key="8">
    <source>
        <dbReference type="ARBA" id="ARBA00023136"/>
    </source>
</evidence>
<sequence>MRVVVLCALLAVAALAWLLWRGSAAGTPSETKGAESSAPPSAAVLERGAYLVRVGACMGCHTAQGGVVLAGGGEVRTPFGVFHAPNLTPDAETGLGRWSLADFRRAMRHGVAPGGRLLYPAFPYEQYTALRTDDVDALYHYLRSLPPVAQPAQPHVLAFPYGSQWALALWRGLYFRPAAAVAQEGEAGPLEAGRYLVQAVAHCAACHSPRNGLGALGGGQRLEGGLMPTEGWQAPSLLDSREAGVQRWTPQAVVQLLRTGRTDEGATASGPMADAVFWSTRYLTDGDARAVAAYLQRLPDAAAGTGASGGEAAVPPPAAGGGQRYDSGAQANFRHYCADCHGAQGQGGGPGGAFPPLAGNRAVLRSDPGNMLRSILQGGYAPATAGNPAPHGMPPFMQTLGDAEIAALATYIRQSWGNQAATVATMEVFRARQGRP</sequence>
<feature type="domain" description="Cytochrome c" evidence="12">
    <location>
        <begin position="43"/>
        <end position="146"/>
    </location>
</feature>
<feature type="binding site" description="covalent" evidence="9">
    <location>
        <position position="340"/>
    </location>
    <ligand>
        <name>heme c</name>
        <dbReference type="ChEBI" id="CHEBI:61717"/>
        <label>3</label>
    </ligand>
</feature>
<dbReference type="PANTHER" id="PTHR35008:SF8">
    <property type="entry name" value="ALCOHOL DEHYDROGENASE CYTOCHROME C SUBUNIT"/>
    <property type="match status" value="1"/>
</dbReference>
<feature type="compositionally biased region" description="Low complexity" evidence="11">
    <location>
        <begin position="304"/>
        <end position="313"/>
    </location>
</feature>
<feature type="binding site" description="covalent" evidence="9">
    <location>
        <position position="57"/>
    </location>
    <ligand>
        <name>heme c</name>
        <dbReference type="ChEBI" id="CHEBI:61717"/>
        <label>1</label>
    </ligand>
</feature>
<evidence type="ECO:0000313" key="13">
    <source>
        <dbReference type="EMBL" id="PEH91028.1"/>
    </source>
</evidence>
<gene>
    <name evidence="13" type="ORF">CRM82_11230</name>
</gene>
<feature type="domain" description="Cytochrome c" evidence="12">
    <location>
        <begin position="316"/>
        <end position="416"/>
    </location>
</feature>
<dbReference type="Proteomes" id="UP000220246">
    <property type="component" value="Unassembled WGS sequence"/>
</dbReference>
<feature type="domain" description="Cytochrome c" evidence="12">
    <location>
        <begin position="188"/>
        <end position="299"/>
    </location>
</feature>
<dbReference type="InterPro" id="IPR014353">
    <property type="entry name" value="Membr-bd_ADH_cyt_c"/>
</dbReference>
<proteinExistence type="predicted"/>
<feature type="binding site" description="covalent" evidence="9">
    <location>
        <position position="60"/>
    </location>
    <ligand>
        <name>heme c</name>
        <dbReference type="ChEBI" id="CHEBI:61717"/>
        <label>1</label>
    </ligand>
</feature>
<keyword evidence="6" id="KW-0677">Repeat</keyword>
<dbReference type="InterPro" id="IPR051459">
    <property type="entry name" value="Cytochrome_c-type_DH"/>
</dbReference>
<dbReference type="AlphaFoldDB" id="A0A2A7V0J1"/>
<dbReference type="GO" id="GO:0020037">
    <property type="term" value="F:heme binding"/>
    <property type="evidence" value="ECO:0007669"/>
    <property type="project" value="InterPro"/>
</dbReference>
<evidence type="ECO:0000259" key="12">
    <source>
        <dbReference type="PROSITE" id="PS51007"/>
    </source>
</evidence>
<evidence type="ECO:0000256" key="6">
    <source>
        <dbReference type="ARBA" id="ARBA00022737"/>
    </source>
</evidence>
<evidence type="ECO:0000256" key="11">
    <source>
        <dbReference type="SAM" id="MobiDB-lite"/>
    </source>
</evidence>
<feature type="binding site" description="axial binding residue" evidence="10">
    <location>
        <position position="341"/>
    </location>
    <ligand>
        <name>heme c</name>
        <dbReference type="ChEBI" id="CHEBI:61717"/>
        <label>3</label>
    </ligand>
    <ligandPart>
        <name>Fe</name>
        <dbReference type="ChEBI" id="CHEBI:18248"/>
    </ligandPart>
</feature>
<keyword evidence="3 9" id="KW-0349">Heme</keyword>
<dbReference type="GO" id="GO:0005886">
    <property type="term" value="C:plasma membrane"/>
    <property type="evidence" value="ECO:0007669"/>
    <property type="project" value="UniProtKB-SubCell"/>
</dbReference>
<dbReference type="GO" id="GO:0009055">
    <property type="term" value="F:electron transfer activity"/>
    <property type="evidence" value="ECO:0007669"/>
    <property type="project" value="InterPro"/>
</dbReference>
<keyword evidence="8" id="KW-0472">Membrane</keyword>
<organism evidence="13 14">
    <name type="scientific">Comamonas terrigena</name>
    <dbReference type="NCBI Taxonomy" id="32013"/>
    <lineage>
        <taxon>Bacteria</taxon>
        <taxon>Pseudomonadati</taxon>
        <taxon>Pseudomonadota</taxon>
        <taxon>Betaproteobacteria</taxon>
        <taxon>Burkholderiales</taxon>
        <taxon>Comamonadaceae</taxon>
        <taxon>Comamonas</taxon>
    </lineage>
</organism>
<reference evidence="14" key="1">
    <citation type="submission" date="2017-09" db="EMBL/GenBank/DDBJ databases">
        <title>FDA dAtabase for Regulatory Grade micrObial Sequences (FDA-ARGOS): Supporting development and validation of Infectious Disease Dx tests.</title>
        <authorList>
            <person name="Minogue T."/>
            <person name="Wolcott M."/>
            <person name="Wasieloski L."/>
            <person name="Aguilar W."/>
            <person name="Moore D."/>
            <person name="Tallon L."/>
            <person name="Sadzewicz L."/>
            <person name="Ott S."/>
            <person name="Zhao X."/>
            <person name="Nagaraj S."/>
            <person name="Vavikolanu K."/>
            <person name="Aluvathingal J."/>
            <person name="Nadendla S."/>
            <person name="Sichtig H."/>
        </authorList>
    </citation>
    <scope>NUCLEOTIDE SEQUENCE [LARGE SCALE GENOMIC DNA]</scope>
    <source>
        <strain evidence="14">FDAARGOS_394</strain>
    </source>
</reference>
<dbReference type="Gene3D" id="1.10.760.10">
    <property type="entry name" value="Cytochrome c-like domain"/>
    <property type="match status" value="3"/>
</dbReference>
<feature type="binding site" description="axial binding residue" evidence="10">
    <location>
        <position position="61"/>
    </location>
    <ligand>
        <name>heme c</name>
        <dbReference type="ChEBI" id="CHEBI:61717"/>
        <label>1</label>
    </ligand>
    <ligandPart>
        <name>Fe</name>
        <dbReference type="ChEBI" id="CHEBI:18248"/>
    </ligandPart>
</feature>
<evidence type="ECO:0000256" key="2">
    <source>
        <dbReference type="ARBA" id="ARBA00022475"/>
    </source>
</evidence>
<feature type="region of interest" description="Disordered" evidence="11">
    <location>
        <begin position="304"/>
        <end position="326"/>
    </location>
</feature>
<evidence type="ECO:0000256" key="9">
    <source>
        <dbReference type="PIRSR" id="PIRSR000018-50"/>
    </source>
</evidence>
<comment type="caution">
    <text evidence="13">The sequence shown here is derived from an EMBL/GenBank/DDBJ whole genome shotgun (WGS) entry which is preliminary data.</text>
</comment>
<evidence type="ECO:0000256" key="1">
    <source>
        <dbReference type="ARBA" id="ARBA00004236"/>
    </source>
</evidence>
<evidence type="ECO:0000313" key="14">
    <source>
        <dbReference type="Proteomes" id="UP000220246"/>
    </source>
</evidence>
<comment type="cofactor">
    <cofactor evidence="9">
        <name>heme c</name>
        <dbReference type="ChEBI" id="CHEBI:61717"/>
    </cofactor>
    <text evidence="9">Binds 3 heme c groups covalently per subunit.</text>
</comment>
<dbReference type="SUPFAM" id="SSF46626">
    <property type="entry name" value="Cytochrome c"/>
    <property type="match status" value="3"/>
</dbReference>
<keyword evidence="4 10" id="KW-0479">Metal-binding</keyword>
<evidence type="ECO:0000256" key="5">
    <source>
        <dbReference type="ARBA" id="ARBA00022729"/>
    </source>
</evidence>
<feature type="binding site" description="axial binding residue" evidence="10">
    <location>
        <position position="207"/>
    </location>
    <ligand>
        <name>heme c</name>
        <dbReference type="ChEBI" id="CHEBI:61717"/>
        <label>2</label>
    </ligand>
    <ligandPart>
        <name>Fe</name>
        <dbReference type="ChEBI" id="CHEBI:18248"/>
    </ligandPart>
</feature>
<evidence type="ECO:0000256" key="10">
    <source>
        <dbReference type="PIRSR" id="PIRSR000018-51"/>
    </source>
</evidence>
<dbReference type="PROSITE" id="PS51007">
    <property type="entry name" value="CYTC"/>
    <property type="match status" value="3"/>
</dbReference>
<evidence type="ECO:0000256" key="3">
    <source>
        <dbReference type="ARBA" id="ARBA00022617"/>
    </source>
</evidence>
<dbReference type="STRING" id="1219032.GCA_001515545_01454"/>
<comment type="subcellular location">
    <subcellularLocation>
        <location evidence="1">Cell membrane</location>
    </subcellularLocation>
</comment>
<feature type="binding site" description="covalent" evidence="9">
    <location>
        <position position="337"/>
    </location>
    <ligand>
        <name>heme c</name>
        <dbReference type="ChEBI" id="CHEBI:61717"/>
        <label>3</label>
    </ligand>
</feature>
<keyword evidence="7 10" id="KW-0408">Iron</keyword>
<dbReference type="GO" id="GO:0005506">
    <property type="term" value="F:iron ion binding"/>
    <property type="evidence" value="ECO:0007669"/>
    <property type="project" value="InterPro"/>
</dbReference>
<keyword evidence="2" id="KW-1003">Cell membrane</keyword>
<accession>A0A2A7V0J1</accession>
<dbReference type="EMBL" id="PDEA01000001">
    <property type="protein sequence ID" value="PEH91028.1"/>
    <property type="molecule type" value="Genomic_DNA"/>
</dbReference>
<keyword evidence="14" id="KW-1185">Reference proteome</keyword>
<protein>
    <submittedName>
        <fullName evidence="13">Alcohol dehydrogenase</fullName>
    </submittedName>
</protein>
<dbReference type="Pfam" id="PF00034">
    <property type="entry name" value="Cytochrom_C"/>
    <property type="match status" value="3"/>
</dbReference>
<dbReference type="PIRSF" id="PIRSF000018">
    <property type="entry name" value="Mb_ADH_cyt_c"/>
    <property type="match status" value="1"/>
</dbReference>
<evidence type="ECO:0000256" key="7">
    <source>
        <dbReference type="ARBA" id="ARBA00023004"/>
    </source>
</evidence>
<dbReference type="GO" id="GO:0016614">
    <property type="term" value="F:oxidoreductase activity, acting on CH-OH group of donors"/>
    <property type="evidence" value="ECO:0007669"/>
    <property type="project" value="InterPro"/>
</dbReference>
<name>A0A2A7V0J1_COMTR</name>
<dbReference type="PANTHER" id="PTHR35008">
    <property type="entry name" value="BLL4482 PROTEIN-RELATED"/>
    <property type="match status" value="1"/>
</dbReference>